<keyword evidence="5" id="KW-0548">Nucleotidyltransferase</keyword>
<dbReference type="Pfam" id="PF00562">
    <property type="entry name" value="RNA_pol_Rpb2_6"/>
    <property type="match status" value="1"/>
</dbReference>
<sequence>MLSRAGYNHYGEETMYSGVDGREMKVQIFFGIVYYQRLRHMISDKFQCRSTGPVDPGNYFKLFPRYIFLI</sequence>
<dbReference type="GO" id="GO:0003677">
    <property type="term" value="F:DNA binding"/>
    <property type="evidence" value="ECO:0007669"/>
    <property type="project" value="InterPro"/>
</dbReference>
<comment type="similarity">
    <text evidence="1">Belongs to the RNA polymerase beta chain family.</text>
</comment>
<evidence type="ECO:0000256" key="6">
    <source>
        <dbReference type="ARBA" id="ARBA00023163"/>
    </source>
</evidence>
<keyword evidence="3" id="KW-0240">DNA-directed RNA polymerase</keyword>
<reference evidence="9" key="1">
    <citation type="submission" date="2022-11" db="UniProtKB">
        <authorList>
            <consortium name="WormBaseParasite"/>
        </authorList>
    </citation>
    <scope>IDENTIFICATION</scope>
</reference>
<dbReference type="Proteomes" id="UP000887563">
    <property type="component" value="Unplaced"/>
</dbReference>
<keyword evidence="4" id="KW-0808">Transferase</keyword>
<evidence type="ECO:0000256" key="5">
    <source>
        <dbReference type="ARBA" id="ARBA00022695"/>
    </source>
</evidence>
<dbReference type="GO" id="GO:0006351">
    <property type="term" value="P:DNA-templated transcription"/>
    <property type="evidence" value="ECO:0007669"/>
    <property type="project" value="InterPro"/>
</dbReference>
<dbReference type="InterPro" id="IPR007120">
    <property type="entry name" value="DNA-dir_RNAP_su2_dom"/>
</dbReference>
<evidence type="ECO:0000313" key="8">
    <source>
        <dbReference type="Proteomes" id="UP000887563"/>
    </source>
</evidence>
<accession>A0A914P0Y9</accession>
<dbReference type="GO" id="GO:0032549">
    <property type="term" value="F:ribonucleoside binding"/>
    <property type="evidence" value="ECO:0007669"/>
    <property type="project" value="InterPro"/>
</dbReference>
<dbReference type="InterPro" id="IPR037033">
    <property type="entry name" value="DNA-dir_RNAP_su2_hyb_sf"/>
</dbReference>
<organism evidence="8 9">
    <name type="scientific">Meloidogyne incognita</name>
    <name type="common">Southern root-knot nematode worm</name>
    <name type="synonym">Oxyuris incognita</name>
    <dbReference type="NCBI Taxonomy" id="6306"/>
    <lineage>
        <taxon>Eukaryota</taxon>
        <taxon>Metazoa</taxon>
        <taxon>Ecdysozoa</taxon>
        <taxon>Nematoda</taxon>
        <taxon>Chromadorea</taxon>
        <taxon>Rhabditida</taxon>
        <taxon>Tylenchina</taxon>
        <taxon>Tylenchomorpha</taxon>
        <taxon>Tylenchoidea</taxon>
        <taxon>Meloidogynidae</taxon>
        <taxon>Meloidogyninae</taxon>
        <taxon>Meloidogyne</taxon>
        <taxon>Meloidogyne incognita group</taxon>
    </lineage>
</organism>
<dbReference type="GO" id="GO:0000428">
    <property type="term" value="C:DNA-directed RNA polymerase complex"/>
    <property type="evidence" value="ECO:0007669"/>
    <property type="project" value="UniProtKB-KW"/>
</dbReference>
<keyword evidence="6" id="KW-0804">Transcription</keyword>
<evidence type="ECO:0000313" key="9">
    <source>
        <dbReference type="WBParaSite" id="Minc3s10083g43787"/>
    </source>
</evidence>
<evidence type="ECO:0000256" key="2">
    <source>
        <dbReference type="ARBA" id="ARBA00012418"/>
    </source>
</evidence>
<dbReference type="Gene3D" id="2.40.270.10">
    <property type="entry name" value="DNA-directed RNA polymerase, subunit 2, domain 6"/>
    <property type="match status" value="1"/>
</dbReference>
<dbReference type="InterPro" id="IPR015712">
    <property type="entry name" value="DNA-dir_RNA_pol_su2"/>
</dbReference>
<dbReference type="EC" id="2.7.7.6" evidence="2"/>
<evidence type="ECO:0000256" key="3">
    <source>
        <dbReference type="ARBA" id="ARBA00022478"/>
    </source>
</evidence>
<dbReference type="SUPFAM" id="SSF64484">
    <property type="entry name" value="beta and beta-prime subunits of DNA dependent RNA-polymerase"/>
    <property type="match status" value="1"/>
</dbReference>
<feature type="domain" description="DNA-directed RNA polymerase subunit 2 hybrid-binding" evidence="7">
    <location>
        <begin position="2"/>
        <end position="55"/>
    </location>
</feature>
<dbReference type="GO" id="GO:0003899">
    <property type="term" value="F:DNA-directed RNA polymerase activity"/>
    <property type="evidence" value="ECO:0007669"/>
    <property type="project" value="UniProtKB-EC"/>
</dbReference>
<evidence type="ECO:0000259" key="7">
    <source>
        <dbReference type="Pfam" id="PF00562"/>
    </source>
</evidence>
<keyword evidence="8" id="KW-1185">Reference proteome</keyword>
<dbReference type="WBParaSite" id="Minc3s10083g43787">
    <property type="protein sequence ID" value="Minc3s10083g43787"/>
    <property type="gene ID" value="Minc3s10083g43787"/>
</dbReference>
<dbReference type="PANTHER" id="PTHR20856">
    <property type="entry name" value="DNA-DIRECTED RNA POLYMERASE I SUBUNIT 2"/>
    <property type="match status" value="1"/>
</dbReference>
<protein>
    <recommendedName>
        <fullName evidence="2">DNA-directed RNA polymerase</fullName>
        <ecNumber evidence="2">2.7.7.6</ecNumber>
    </recommendedName>
</protein>
<dbReference type="AlphaFoldDB" id="A0A914P0Y9"/>
<name>A0A914P0Y9_MELIC</name>
<proteinExistence type="inferred from homology"/>
<evidence type="ECO:0000256" key="4">
    <source>
        <dbReference type="ARBA" id="ARBA00022679"/>
    </source>
</evidence>
<evidence type="ECO:0000256" key="1">
    <source>
        <dbReference type="ARBA" id="ARBA00006835"/>
    </source>
</evidence>